<name>A0A0F9GWJ4_9ZZZZ</name>
<reference evidence="2" key="1">
    <citation type="journal article" date="2015" name="Nature">
        <title>Complex archaea that bridge the gap between prokaryotes and eukaryotes.</title>
        <authorList>
            <person name="Spang A."/>
            <person name="Saw J.H."/>
            <person name="Jorgensen S.L."/>
            <person name="Zaremba-Niedzwiedzka K."/>
            <person name="Martijn J."/>
            <person name="Lind A.E."/>
            <person name="van Eijk R."/>
            <person name="Schleper C."/>
            <person name="Guy L."/>
            <person name="Ettema T.J."/>
        </authorList>
    </citation>
    <scope>NUCLEOTIDE SEQUENCE</scope>
</reference>
<organism evidence="2">
    <name type="scientific">marine sediment metagenome</name>
    <dbReference type="NCBI Taxonomy" id="412755"/>
    <lineage>
        <taxon>unclassified sequences</taxon>
        <taxon>metagenomes</taxon>
        <taxon>ecological metagenomes</taxon>
    </lineage>
</organism>
<accession>A0A0F9GWJ4</accession>
<feature type="domain" description="N-terminal" evidence="1">
    <location>
        <begin position="6"/>
        <end position="107"/>
    </location>
</feature>
<proteinExistence type="predicted"/>
<evidence type="ECO:0000313" key="2">
    <source>
        <dbReference type="EMBL" id="KKM03205.1"/>
    </source>
</evidence>
<gene>
    <name evidence="2" type="ORF">LCGC14_1776750</name>
</gene>
<evidence type="ECO:0000259" key="1">
    <source>
        <dbReference type="Pfam" id="PF08401"/>
    </source>
</evidence>
<protein>
    <recommendedName>
        <fullName evidence="1">N-terminal domain-containing protein</fullName>
    </recommendedName>
</protein>
<dbReference type="Pfam" id="PF08401">
    <property type="entry name" value="ArdcN"/>
    <property type="match status" value="1"/>
</dbReference>
<dbReference type="AlphaFoldDB" id="A0A0F9GWJ4"/>
<comment type="caution">
    <text evidence="2">The sequence shown here is derived from an EMBL/GenBank/DDBJ whole genome shotgun (WGS) entry which is preliminary data.</text>
</comment>
<dbReference type="GO" id="GO:0003697">
    <property type="term" value="F:single-stranded DNA binding"/>
    <property type="evidence" value="ECO:0007669"/>
    <property type="project" value="InterPro"/>
</dbReference>
<dbReference type="EMBL" id="LAZR01016739">
    <property type="protein sequence ID" value="KKM03205.1"/>
    <property type="molecule type" value="Genomic_DNA"/>
</dbReference>
<sequence length="261" mass="28607">MDSRAAIIERLERGFQEVQDSERFQDYLSTCARFHNYSAHNTILIWSQHPTATRVAGFHTWRKLGRHVLKGEKGIGILAPRPYRRTEEKDGEEEVIEGCYFKPVHVFDVSQTDGKELPAAPVTELDGSDDGLFASLAAIATGEGIALDRTPNASSANGFYRPGTIWVKPEASPLMATKTLAHELGHHFAGHVSGQCRGEQETIAEAVAYIVLAYVGIDAGSYSFGYLASWSDPKVFRAKLGEIHAAANRIIDGLETYAEAA</sequence>
<dbReference type="InterPro" id="IPR013610">
    <property type="entry name" value="ArdC_N"/>
</dbReference>